<evidence type="ECO:0000256" key="3">
    <source>
        <dbReference type="ARBA" id="ARBA00022568"/>
    </source>
</evidence>
<organism evidence="22 23">
    <name type="scientific">Desmophyllum pertusum</name>
    <dbReference type="NCBI Taxonomy" id="174260"/>
    <lineage>
        <taxon>Eukaryota</taxon>
        <taxon>Metazoa</taxon>
        <taxon>Cnidaria</taxon>
        <taxon>Anthozoa</taxon>
        <taxon>Hexacorallia</taxon>
        <taxon>Scleractinia</taxon>
        <taxon>Caryophylliina</taxon>
        <taxon>Caryophylliidae</taxon>
        <taxon>Desmophyllum</taxon>
    </lineage>
</organism>
<feature type="domain" description="Voltage-dependent L-type calcium channel IQ-associated" evidence="21">
    <location>
        <begin position="774"/>
        <end position="827"/>
    </location>
</feature>
<evidence type="ECO:0000256" key="14">
    <source>
        <dbReference type="ARBA" id="ARBA00023303"/>
    </source>
</evidence>
<dbReference type="EMBL" id="MU825433">
    <property type="protein sequence ID" value="KAJ7389426.1"/>
    <property type="molecule type" value="Genomic_DNA"/>
</dbReference>
<evidence type="ECO:0000256" key="5">
    <source>
        <dbReference type="ARBA" id="ARBA00022692"/>
    </source>
</evidence>
<dbReference type="Gene3D" id="1.10.238.10">
    <property type="entry name" value="EF-hand"/>
    <property type="match status" value="1"/>
</dbReference>
<evidence type="ECO:0000256" key="16">
    <source>
        <dbReference type="RuleBase" id="RU003808"/>
    </source>
</evidence>
<keyword evidence="13" id="KW-0325">Glycoprotein</keyword>
<feature type="domain" description="Voltage-dependent calcium channel alpha-1 subunit IQ" evidence="20">
    <location>
        <begin position="837"/>
        <end position="886"/>
    </location>
</feature>
<comment type="subcellular location">
    <subcellularLocation>
        <location evidence="1 16">Membrane</location>
        <topology evidence="1 16">Multi-pass membrane protein</topology>
    </subcellularLocation>
</comment>
<evidence type="ECO:0000256" key="17">
    <source>
        <dbReference type="SAM" id="MobiDB-lite"/>
    </source>
</evidence>
<dbReference type="GO" id="GO:0008331">
    <property type="term" value="F:high voltage-gated calcium channel activity"/>
    <property type="evidence" value="ECO:0007669"/>
    <property type="project" value="TreeGrafter"/>
</dbReference>
<reference evidence="22" key="1">
    <citation type="submission" date="2023-01" db="EMBL/GenBank/DDBJ databases">
        <title>Genome assembly of the deep-sea coral Lophelia pertusa.</title>
        <authorList>
            <person name="Herrera S."/>
            <person name="Cordes E."/>
        </authorList>
    </citation>
    <scope>NUCLEOTIDE SEQUENCE</scope>
    <source>
        <strain evidence="22">USNM1676648</strain>
        <tissue evidence="22">Polyp</tissue>
    </source>
</reference>
<feature type="transmembrane region" description="Helical" evidence="18">
    <location>
        <begin position="731"/>
        <end position="754"/>
    </location>
</feature>
<sequence length="888" mass="102750">MFLTTLHPDTLLNVFLAIAVDNLANAQAVTQDEKEEQLRLEAMRRKRLEKRRDGWAKARQIPVLMAIKNINHNKNENDNPFHNMKPVFPSLDHVSPRGARWNKKSALRVKISQDGNFSQSTSTSNGKMSNGDSKDRENPDKDEEGEETDNSVPRRTILSLRDAGRIIRRRNIHRNVPIIRKSSMFIFGPDNPIRQGCHWVVNLRYFDDFILAVILLSSILLAVEDPVRPDAPRNKVIRYFDYGITGIFAFEVLVKMIDLGVILHKGSYLRSGWNIIDAFVVGCNIAALLLDIGNNDGNLQKDAIKSFRVLRVLRPLKAINKSKKLKAVFECMMYSLKNVRNILLITLLFYFIFAVVGVQLFKGKFWYCSDRSKMTKETCQGEYFKYNVGINSKISLDNFEVSDREWNKHKGMYHTVDATAEDQGPIQDYQIQMSLYYVFFVVVFSFFFLNMFVALIIVTFQEQGEKEMDGCELDRNQRDCIQFAMTAKPRQRYMPENKNTCFYKVWKVVDSKPFEIFIMTTIVLNAIVLMVSYYGATTEYERVLINLNTAFTFVFLSEAILKLIAFRQNYFRDFWNVFDFIIVITTLVGVILEFNSTSSANDALQIDPSFFRLFRAARLVKLLRQGYTIRILLWTFLQSFKALPYVVILIAMLFFVYAVIGMQLFGRIRLSDDWGKQINHHNNFRNFFMALQVLFRASTGENWHKIMLDCFDDAKCDSDPNKTCGSTVASIVYFCTFYFFCTFLMLNLFVAVIMDNFEYLTRDESILGPHHLDEFVRVWSEYDPGATGRIPHTEVYRLMCDMSPPVGFGRKCPKFIAYKRLIKMNMPIMGDNTVLFTSTLFALIRTALGIFSTGDPAYADSELRRTIKMLWPKTSKKILEKMIPLQSG</sequence>
<protein>
    <submittedName>
        <fullName evidence="22">Uncharacterized protein</fullName>
    </submittedName>
</protein>
<keyword evidence="7" id="KW-0677">Repeat</keyword>
<evidence type="ECO:0000256" key="12">
    <source>
        <dbReference type="ARBA" id="ARBA00023136"/>
    </source>
</evidence>
<dbReference type="Pfam" id="PF16905">
    <property type="entry name" value="GPHH"/>
    <property type="match status" value="1"/>
</dbReference>
<evidence type="ECO:0000256" key="7">
    <source>
        <dbReference type="ARBA" id="ARBA00022737"/>
    </source>
</evidence>
<dbReference type="GO" id="GO:0046872">
    <property type="term" value="F:metal ion binding"/>
    <property type="evidence" value="ECO:0007669"/>
    <property type="project" value="UniProtKB-KW"/>
</dbReference>
<evidence type="ECO:0000256" key="10">
    <source>
        <dbReference type="ARBA" id="ARBA00022989"/>
    </source>
</evidence>
<feature type="binding site" evidence="15">
    <location>
        <position position="405"/>
    </location>
    <ligand>
        <name>Ca(2+)</name>
        <dbReference type="ChEBI" id="CHEBI:29108"/>
    </ligand>
</feature>
<accession>A0A9X0D7I3</accession>
<dbReference type="OrthoDB" id="5982588at2759"/>
<keyword evidence="14" id="KW-0407">Ion channel</keyword>
<dbReference type="PANTHER" id="PTHR45628">
    <property type="entry name" value="VOLTAGE-DEPENDENT CALCIUM CHANNEL TYPE A SUBUNIT ALPHA-1"/>
    <property type="match status" value="1"/>
</dbReference>
<keyword evidence="12 18" id="KW-0472">Membrane</keyword>
<feature type="transmembrane region" description="Helical" evidence="18">
    <location>
        <begin position="542"/>
        <end position="561"/>
    </location>
</feature>
<feature type="transmembrane region" description="Helical" evidence="18">
    <location>
        <begin position="239"/>
        <end position="263"/>
    </location>
</feature>
<keyword evidence="6 15" id="KW-0479">Metal-binding</keyword>
<dbReference type="InterPro" id="IPR027359">
    <property type="entry name" value="Volt_channel_dom_sf"/>
</dbReference>
<evidence type="ECO:0000259" key="19">
    <source>
        <dbReference type="Pfam" id="PF00520"/>
    </source>
</evidence>
<evidence type="ECO:0000259" key="21">
    <source>
        <dbReference type="Pfam" id="PF16905"/>
    </source>
</evidence>
<dbReference type="InterPro" id="IPR031649">
    <property type="entry name" value="GPHH_dom"/>
</dbReference>
<evidence type="ECO:0000259" key="20">
    <source>
        <dbReference type="Pfam" id="PF08763"/>
    </source>
</evidence>
<comment type="caution">
    <text evidence="22">The sequence shown here is derived from an EMBL/GenBank/DDBJ whole genome shotgun (WGS) entry which is preliminary data.</text>
</comment>
<feature type="transmembrane region" description="Helical" evidence="18">
    <location>
        <begin position="834"/>
        <end position="859"/>
    </location>
</feature>
<evidence type="ECO:0000256" key="4">
    <source>
        <dbReference type="ARBA" id="ARBA00022673"/>
    </source>
</evidence>
<dbReference type="InterPro" id="IPR002077">
    <property type="entry name" value="VDCCAlpha1"/>
</dbReference>
<feature type="compositionally biased region" description="Acidic residues" evidence="17">
    <location>
        <begin position="140"/>
        <end position="149"/>
    </location>
</feature>
<name>A0A9X0D7I3_9CNID</name>
<evidence type="ECO:0000256" key="2">
    <source>
        <dbReference type="ARBA" id="ARBA00022448"/>
    </source>
</evidence>
<keyword evidence="5 18" id="KW-0812">Transmembrane</keyword>
<feature type="compositionally biased region" description="Polar residues" evidence="17">
    <location>
        <begin position="113"/>
        <end position="131"/>
    </location>
</feature>
<proteinExistence type="inferred from homology"/>
<feature type="transmembrane region" description="Helical" evidence="18">
    <location>
        <begin position="642"/>
        <end position="660"/>
    </location>
</feature>
<evidence type="ECO:0000256" key="9">
    <source>
        <dbReference type="ARBA" id="ARBA00022882"/>
    </source>
</evidence>
<dbReference type="PRINTS" id="PR00167">
    <property type="entry name" value="CACHANNEL"/>
</dbReference>
<dbReference type="InterPro" id="IPR005821">
    <property type="entry name" value="Ion_trans_dom"/>
</dbReference>
<evidence type="ECO:0000256" key="1">
    <source>
        <dbReference type="ARBA" id="ARBA00004141"/>
    </source>
</evidence>
<keyword evidence="4 16" id="KW-0107">Calcium channel</keyword>
<dbReference type="GO" id="GO:0005891">
    <property type="term" value="C:voltage-gated calcium channel complex"/>
    <property type="evidence" value="ECO:0007669"/>
    <property type="project" value="InterPro"/>
</dbReference>
<dbReference type="Gene3D" id="1.20.120.350">
    <property type="entry name" value="Voltage-gated potassium channels. Chain C"/>
    <property type="match status" value="2"/>
</dbReference>
<feature type="transmembrane region" description="Helical" evidence="18">
    <location>
        <begin position="573"/>
        <end position="592"/>
    </location>
</feature>
<dbReference type="FunFam" id="1.20.120.350:FF:000011">
    <property type="entry name" value="Voltage-dependent N-type calcium channel subunit alpha"/>
    <property type="match status" value="1"/>
</dbReference>
<dbReference type="Proteomes" id="UP001163046">
    <property type="component" value="Unassembled WGS sequence"/>
</dbReference>
<dbReference type="InterPro" id="IPR050599">
    <property type="entry name" value="VDCC_alpha-1_subunit"/>
</dbReference>
<evidence type="ECO:0000256" key="15">
    <source>
        <dbReference type="PIRSR" id="PIRSR602077-1"/>
    </source>
</evidence>
<evidence type="ECO:0000256" key="18">
    <source>
        <dbReference type="SAM" id="Phobius"/>
    </source>
</evidence>
<gene>
    <name evidence="22" type="ORF">OS493_031670</name>
</gene>
<evidence type="ECO:0000256" key="6">
    <source>
        <dbReference type="ARBA" id="ARBA00022723"/>
    </source>
</evidence>
<evidence type="ECO:0000256" key="8">
    <source>
        <dbReference type="ARBA" id="ARBA00022837"/>
    </source>
</evidence>
<dbReference type="SUPFAM" id="SSF81324">
    <property type="entry name" value="Voltage-gated potassium channels"/>
    <property type="match status" value="2"/>
</dbReference>
<feature type="transmembrane region" description="Helical" evidence="18">
    <location>
        <begin position="342"/>
        <end position="361"/>
    </location>
</feature>
<dbReference type="InterPro" id="IPR014873">
    <property type="entry name" value="VDCC_a1su_IQ"/>
</dbReference>
<keyword evidence="11" id="KW-0406">Ion transport</keyword>
<evidence type="ECO:0000256" key="13">
    <source>
        <dbReference type="ARBA" id="ARBA00023180"/>
    </source>
</evidence>
<keyword evidence="10 18" id="KW-1133">Transmembrane helix</keyword>
<feature type="transmembrane region" description="Helical" evidence="18">
    <location>
        <begin position="435"/>
        <end position="458"/>
    </location>
</feature>
<dbReference type="GO" id="GO:0098703">
    <property type="term" value="P:calcium ion import across plasma membrane"/>
    <property type="evidence" value="ECO:0007669"/>
    <property type="project" value="TreeGrafter"/>
</dbReference>
<feature type="transmembrane region" description="Helical" evidence="18">
    <location>
        <begin position="209"/>
        <end position="227"/>
    </location>
</feature>
<feature type="domain" description="Ion transport" evidence="19">
    <location>
        <begin position="204"/>
        <end position="467"/>
    </location>
</feature>
<dbReference type="Gene3D" id="1.10.287.70">
    <property type="match status" value="2"/>
</dbReference>
<dbReference type="PANTHER" id="PTHR45628:SF7">
    <property type="entry name" value="VOLTAGE-DEPENDENT CALCIUM CHANNEL TYPE A SUBUNIT ALPHA-1"/>
    <property type="match status" value="1"/>
</dbReference>
<keyword evidence="3 16" id="KW-0109">Calcium transport</keyword>
<keyword evidence="9 16" id="KW-0851">Voltage-gated channel</keyword>
<dbReference type="Pfam" id="PF08763">
    <property type="entry name" value="Ca_chan_IQ"/>
    <property type="match status" value="1"/>
</dbReference>
<comment type="similarity">
    <text evidence="16">Belongs to the calcium channel alpha-1 subunit (TC 1.A.1.11) family.</text>
</comment>
<keyword evidence="8 15" id="KW-0106">Calcium</keyword>
<feature type="transmembrane region" description="Helical" evidence="18">
    <location>
        <begin position="275"/>
        <end position="292"/>
    </location>
</feature>
<feature type="domain" description="Ion transport" evidence="19">
    <location>
        <begin position="512"/>
        <end position="764"/>
    </location>
</feature>
<dbReference type="AlphaFoldDB" id="A0A9X0D7I3"/>
<feature type="transmembrane region" description="Helical" evidence="18">
    <location>
        <begin position="516"/>
        <end position="536"/>
    </location>
</feature>
<evidence type="ECO:0000313" key="23">
    <source>
        <dbReference type="Proteomes" id="UP001163046"/>
    </source>
</evidence>
<feature type="region of interest" description="Disordered" evidence="17">
    <location>
        <begin position="112"/>
        <end position="154"/>
    </location>
</feature>
<evidence type="ECO:0000256" key="11">
    <source>
        <dbReference type="ARBA" id="ARBA00023065"/>
    </source>
</evidence>
<keyword evidence="23" id="KW-1185">Reference proteome</keyword>
<keyword evidence="2" id="KW-0813">Transport</keyword>
<dbReference type="Pfam" id="PF00520">
    <property type="entry name" value="Ion_trans"/>
    <property type="match status" value="2"/>
</dbReference>
<evidence type="ECO:0000313" key="22">
    <source>
        <dbReference type="EMBL" id="KAJ7389426.1"/>
    </source>
</evidence>